<gene>
    <name evidence="1" type="ORF">B1J93_16260</name>
</gene>
<sequence length="74" mass="8756">MGTNILELLKNFVVQINRTVLINRIHQAETDEGLIFQQLYFIEDSKMVDFKIWGFDSGLYNRLPDILYSNYVLQ</sequence>
<dbReference type="AntiFam" id="ANF00053">
    <property type="entry name" value="Translation of DNA repeat"/>
</dbReference>
<evidence type="ECO:0000313" key="1">
    <source>
        <dbReference type="EMBL" id="OOV40640.1"/>
    </source>
</evidence>
<reference evidence="1 2" key="1">
    <citation type="submission" date="2017-02" db="EMBL/GenBank/DDBJ databases">
        <title>Comparative genomic analysis of Brazilian Leptospira kirschneri strains of different serogroups.</title>
        <authorList>
            <person name="Moreno L.Z."/>
            <person name="Miraglia F."/>
            <person name="Kremer F.S."/>
            <person name="Eslabao M.R."/>
            <person name="Lilenbaum W."/>
            <person name="Dellagostin O.A."/>
            <person name="Moreno A.M."/>
        </authorList>
    </citation>
    <scope>NUCLEOTIDE SEQUENCE [LARGE SCALE GENOMIC DNA]</scope>
    <source>
        <strain evidence="1 2">M110/06</strain>
    </source>
</reference>
<evidence type="ECO:0000313" key="2">
    <source>
        <dbReference type="Proteomes" id="UP000191008"/>
    </source>
</evidence>
<comment type="caution">
    <text evidence="1">The sequence shown here is derived from an EMBL/GenBank/DDBJ whole genome shotgun (WGS) entry which is preliminary data.</text>
</comment>
<proteinExistence type="predicted"/>
<accession>A0A1T1DIT8</accession>
<protein>
    <submittedName>
        <fullName evidence="1">Uncharacterized protein</fullName>
    </submittedName>
</protein>
<dbReference type="AlphaFoldDB" id="A0A1T1DIT8"/>
<name>A0A1T1DIT8_9LEPT</name>
<dbReference type="EMBL" id="MVIT01000075">
    <property type="protein sequence ID" value="OOV40640.1"/>
    <property type="molecule type" value="Genomic_DNA"/>
</dbReference>
<dbReference type="Proteomes" id="UP000191008">
    <property type="component" value="Unassembled WGS sequence"/>
</dbReference>
<organism evidence="1 2">
    <name type="scientific">Leptospira kirschneri serovar Pomona</name>
    <dbReference type="NCBI Taxonomy" id="561005"/>
    <lineage>
        <taxon>Bacteria</taxon>
        <taxon>Pseudomonadati</taxon>
        <taxon>Spirochaetota</taxon>
        <taxon>Spirochaetia</taxon>
        <taxon>Leptospirales</taxon>
        <taxon>Leptospiraceae</taxon>
        <taxon>Leptospira</taxon>
    </lineage>
</organism>